<dbReference type="GO" id="GO:0006449">
    <property type="term" value="P:regulation of translational termination"/>
    <property type="evidence" value="ECO:0007669"/>
    <property type="project" value="TreeGrafter"/>
</dbReference>
<organism evidence="2 3">
    <name type="scientific">Novosphingobium aureum</name>
    <dbReference type="NCBI Taxonomy" id="2792964"/>
    <lineage>
        <taxon>Bacteria</taxon>
        <taxon>Pseudomonadati</taxon>
        <taxon>Pseudomonadota</taxon>
        <taxon>Alphaproteobacteria</taxon>
        <taxon>Sphingomonadales</taxon>
        <taxon>Sphingomonadaceae</taxon>
        <taxon>Novosphingobium</taxon>
    </lineage>
</organism>
<dbReference type="EMBL" id="JADZGI010000001">
    <property type="protein sequence ID" value="MBH0112527.1"/>
    <property type="molecule type" value="Genomic_DNA"/>
</dbReference>
<dbReference type="RefSeq" id="WP_197162076.1">
    <property type="nucleotide sequence ID" value="NZ_JADZGI010000001.1"/>
</dbReference>
<dbReference type="PANTHER" id="PTHR12117:SF0">
    <property type="entry name" value="PROLYL 3-HYDROXYLASE OGFOD1"/>
    <property type="match status" value="1"/>
</dbReference>
<evidence type="ECO:0000313" key="3">
    <source>
        <dbReference type="Proteomes" id="UP000617634"/>
    </source>
</evidence>
<reference evidence="2" key="1">
    <citation type="submission" date="2020-11" db="EMBL/GenBank/DDBJ databases">
        <title>Novosphingobium aureum sp. nov., a marine bacterium isolated from sediment of a salt flat.</title>
        <authorList>
            <person name="Yoo Y."/>
            <person name="Kim J.-J."/>
        </authorList>
    </citation>
    <scope>NUCLEOTIDE SEQUENCE</scope>
    <source>
        <strain evidence="2">YJ-S2-02</strain>
    </source>
</reference>
<evidence type="ECO:0000259" key="1">
    <source>
        <dbReference type="Pfam" id="PF13661"/>
    </source>
</evidence>
<comment type="caution">
    <text evidence="2">The sequence shown here is derived from an EMBL/GenBank/DDBJ whole genome shotgun (WGS) entry which is preliminary data.</text>
</comment>
<sequence length="243" mass="27318">MTITLFQLNPDIDRAPLREAFARDGRVQVRDFLVPEAAATIRQVLEHQTRWGLACQAGEGGPQSFRPEAIAAMSADERGALVQSLHRAAASGEYAVRFNNYPMLDAYLQGWDRGSPQDLLLEHINDQPFLDLAREICSIPELRKADAQATLFAPGDFLGLHTDSHVAEGWRVAYVMNFADPEWKSDWGGYLNFLDEDGDVVCGWKPRFNTLNMLAVPQRHAVSYVPPFAPPHRFAITGWLRDR</sequence>
<dbReference type="InterPro" id="IPR039558">
    <property type="entry name" value="TPA1/OFD1_N"/>
</dbReference>
<dbReference type="Pfam" id="PF13661">
    <property type="entry name" value="2OG-FeII_Oxy_4"/>
    <property type="match status" value="1"/>
</dbReference>
<accession>A0A931HAQ4</accession>
<proteinExistence type="predicted"/>
<dbReference type="GO" id="GO:0031543">
    <property type="term" value="F:peptidyl-proline dioxygenase activity"/>
    <property type="evidence" value="ECO:0007669"/>
    <property type="project" value="TreeGrafter"/>
</dbReference>
<dbReference type="GO" id="GO:0005737">
    <property type="term" value="C:cytoplasm"/>
    <property type="evidence" value="ECO:0007669"/>
    <property type="project" value="TreeGrafter"/>
</dbReference>
<name>A0A931HAQ4_9SPHN</name>
<gene>
    <name evidence="2" type="ORF">I5E68_06120</name>
</gene>
<dbReference type="PANTHER" id="PTHR12117">
    <property type="entry name" value="HISTONE ACETYLTRANSFERASE COMPLEX"/>
    <property type="match status" value="1"/>
</dbReference>
<dbReference type="Gene3D" id="2.60.120.620">
    <property type="entry name" value="q2cbj1_9rhob like domain"/>
    <property type="match status" value="1"/>
</dbReference>
<keyword evidence="3" id="KW-1185">Reference proteome</keyword>
<feature type="domain" description="Prolyl 3,4-dihydroxylase TPA1/OFD1 N-terminal" evidence="1">
    <location>
        <begin position="148"/>
        <end position="241"/>
    </location>
</feature>
<evidence type="ECO:0000313" key="2">
    <source>
        <dbReference type="EMBL" id="MBH0112527.1"/>
    </source>
</evidence>
<dbReference type="Proteomes" id="UP000617634">
    <property type="component" value="Unassembled WGS sequence"/>
</dbReference>
<protein>
    <submittedName>
        <fullName evidence="2">2OG-Fe(II) oxygenase</fullName>
    </submittedName>
</protein>
<dbReference type="InterPro" id="IPR051842">
    <property type="entry name" value="uS12_prolyl_hydroxylase"/>
</dbReference>
<dbReference type="AlphaFoldDB" id="A0A931HAQ4"/>